<feature type="compositionally biased region" description="Acidic residues" evidence="1">
    <location>
        <begin position="2324"/>
        <end position="2357"/>
    </location>
</feature>
<feature type="compositionally biased region" description="Low complexity" evidence="1">
    <location>
        <begin position="1999"/>
        <end position="2011"/>
    </location>
</feature>
<feature type="compositionally biased region" description="Basic residues" evidence="1">
    <location>
        <begin position="232"/>
        <end position="244"/>
    </location>
</feature>
<feature type="compositionally biased region" description="Low complexity" evidence="1">
    <location>
        <begin position="964"/>
        <end position="977"/>
    </location>
</feature>
<feature type="region of interest" description="Disordered" evidence="1">
    <location>
        <begin position="791"/>
        <end position="1042"/>
    </location>
</feature>
<feature type="compositionally biased region" description="Basic and acidic residues" evidence="1">
    <location>
        <begin position="1371"/>
        <end position="1382"/>
    </location>
</feature>
<feature type="compositionally biased region" description="Acidic residues" evidence="1">
    <location>
        <begin position="2042"/>
        <end position="2057"/>
    </location>
</feature>
<feature type="region of interest" description="Disordered" evidence="1">
    <location>
        <begin position="1070"/>
        <end position="1093"/>
    </location>
</feature>
<feature type="compositionally biased region" description="Basic and acidic residues" evidence="1">
    <location>
        <begin position="199"/>
        <end position="214"/>
    </location>
</feature>
<feature type="region of interest" description="Disordered" evidence="1">
    <location>
        <begin position="1866"/>
        <end position="1911"/>
    </location>
</feature>
<feature type="compositionally biased region" description="Basic and acidic residues" evidence="1">
    <location>
        <begin position="474"/>
        <end position="503"/>
    </location>
</feature>
<feature type="compositionally biased region" description="Low complexity" evidence="1">
    <location>
        <begin position="519"/>
        <end position="534"/>
    </location>
</feature>
<feature type="compositionally biased region" description="Basic and acidic residues" evidence="1">
    <location>
        <begin position="981"/>
        <end position="999"/>
    </location>
</feature>
<feature type="region of interest" description="Disordered" evidence="1">
    <location>
        <begin position="407"/>
        <end position="536"/>
    </location>
</feature>
<name>A0AAE1DX98_9GAST</name>
<feature type="region of interest" description="Disordered" evidence="1">
    <location>
        <begin position="2262"/>
        <end position="2357"/>
    </location>
</feature>
<feature type="compositionally biased region" description="Basic residues" evidence="1">
    <location>
        <begin position="427"/>
        <end position="441"/>
    </location>
</feature>
<accession>A0AAE1DX98</accession>
<feature type="region of interest" description="Disordered" evidence="1">
    <location>
        <begin position="563"/>
        <end position="586"/>
    </location>
</feature>
<evidence type="ECO:0000313" key="3">
    <source>
        <dbReference type="Proteomes" id="UP001283361"/>
    </source>
</evidence>
<feature type="region of interest" description="Disordered" evidence="1">
    <location>
        <begin position="1419"/>
        <end position="1477"/>
    </location>
</feature>
<feature type="region of interest" description="Disordered" evidence="1">
    <location>
        <begin position="152"/>
        <end position="286"/>
    </location>
</feature>
<feature type="compositionally biased region" description="Acidic residues" evidence="1">
    <location>
        <begin position="2268"/>
        <end position="2282"/>
    </location>
</feature>
<comment type="caution">
    <text evidence="2">The sequence shown here is derived from an EMBL/GenBank/DDBJ whole genome shotgun (WGS) entry which is preliminary data.</text>
</comment>
<feature type="compositionally biased region" description="Low complexity" evidence="1">
    <location>
        <begin position="570"/>
        <end position="582"/>
    </location>
</feature>
<feature type="region of interest" description="Disordered" evidence="1">
    <location>
        <begin position="648"/>
        <end position="723"/>
    </location>
</feature>
<feature type="region of interest" description="Disordered" evidence="1">
    <location>
        <begin position="1997"/>
        <end position="2083"/>
    </location>
</feature>
<proteinExistence type="predicted"/>
<feature type="compositionally biased region" description="Basic and acidic residues" evidence="1">
    <location>
        <begin position="1422"/>
        <end position="1431"/>
    </location>
</feature>
<dbReference type="EMBL" id="JAWDGP010001965">
    <property type="protein sequence ID" value="KAK3786451.1"/>
    <property type="molecule type" value="Genomic_DNA"/>
</dbReference>
<feature type="compositionally biased region" description="Basic and acidic residues" evidence="1">
    <location>
        <begin position="814"/>
        <end position="829"/>
    </location>
</feature>
<feature type="region of interest" description="Disordered" evidence="1">
    <location>
        <begin position="1128"/>
        <end position="1149"/>
    </location>
</feature>
<feature type="compositionally biased region" description="Polar residues" evidence="1">
    <location>
        <begin position="2311"/>
        <end position="2320"/>
    </location>
</feature>
<feature type="compositionally biased region" description="Basic and acidic residues" evidence="1">
    <location>
        <begin position="1139"/>
        <end position="1149"/>
    </location>
</feature>
<feature type="compositionally biased region" description="Basic and acidic residues" evidence="1">
    <location>
        <begin position="451"/>
        <end position="466"/>
    </location>
</feature>
<reference evidence="2" key="1">
    <citation type="journal article" date="2023" name="G3 (Bethesda)">
        <title>A reference genome for the long-term kleptoplast-retaining sea slug Elysia crispata morphotype clarki.</title>
        <authorList>
            <person name="Eastman K.E."/>
            <person name="Pendleton A.L."/>
            <person name="Shaikh M.A."/>
            <person name="Suttiyut T."/>
            <person name="Ogas R."/>
            <person name="Tomko P."/>
            <person name="Gavelis G."/>
            <person name="Widhalm J.R."/>
            <person name="Wisecaver J.H."/>
        </authorList>
    </citation>
    <scope>NUCLEOTIDE SEQUENCE</scope>
    <source>
        <strain evidence="2">ECLA1</strain>
    </source>
</reference>
<feature type="compositionally biased region" description="Basic and acidic residues" evidence="1">
    <location>
        <begin position="934"/>
        <end position="953"/>
    </location>
</feature>
<feature type="compositionally biased region" description="Basic residues" evidence="1">
    <location>
        <begin position="1572"/>
        <end position="1581"/>
    </location>
</feature>
<feature type="compositionally biased region" description="Polar residues" evidence="1">
    <location>
        <begin position="2026"/>
        <end position="2038"/>
    </location>
</feature>
<feature type="region of interest" description="Disordered" evidence="1">
    <location>
        <begin position="1523"/>
        <end position="1598"/>
    </location>
</feature>
<evidence type="ECO:0000313" key="2">
    <source>
        <dbReference type="EMBL" id="KAK3786451.1"/>
    </source>
</evidence>
<sequence>MKQGEKPSKGQEASDCRVKESDFFSSDQLVTESVGHRVSFTEKYRNQTFSPQISWSQSPLLGKDVTNSSGYKVWRRDFFWPSHATIESRIIPSFRGLHLLFSIVKSLVIAQKFHLSRSTIQTSDKLTLMGQEEPRKTEAKIEQSEVMTSEIIEEHGGRTGISNKLRHSQRSIGPSDKKNKMPERREREEVVKPYSLNTKSERAHCGELSSRETVARIAPENPALDNKEPSKTFKRPKSYIHGRVKSASDRCGARGNPGPDTTQSDKSSGARDLMKPLLPEGTTSQDVREMAALDRINFLNKKLKAQESTREYFKPFPEDDCPDMVLEPDPPAWSYETYSGSEKQEATLSGLKSYIRANESHLAGGCEVDVQDVKSPPGSPQESLVTYLDGVLSSRYPLRRCSMTFEPYSDGEQAQGGDGSVSTNSGHTRHSSKSRKEKSHSRNSAGQHRLRSSERRSDIGVLKEDPTEGDFEEVGVKVDGRKVASGEMEDRNESNVLESRHQSDALVNTSRRSNRERFSSSSHSQRNSQSGSCSTIKTESQAYPGMAGNASFVFKSMHPTAWGAEESEARSSSSTGDTSLASPVSTKPYILGKGARLSDQGNFSHDFNSDPHEVQGVGRLLIHTSRAVVPMLQAQETSLAVDDGYLLSAKDDEDPVNPPYDCPEEEEKDSKSPRLIVQKHNRSSARVWSRTNAKSEKHSFSDLDEDENVDTYDEGDGNEAENEANDDEYQDLLIHTELSQGSKVKVSDNNGPIAAIENEKFDNPEISQFQSVTLSPETDEVNTLTEQLAKKVNNKSQNNDKYDSNDTSSSSVSQDKRTNENTIGKDAKMKRQSLSTKGSQRTDTKHDRKSSKSKSAWKLNTFGNKIRHKLVNDNARARRTGPASSPPKLSSALSPGRRLRQDEVSGKKDEIKIPADHDGKTRVLLVLRTPPKKTKADNDGREKSARRSPERKITSASMQERSPQRSTSSSRSALGRLSSHKTSEEGKSRGKYSDTENFEKQNGGSSEIGERMMRSSGFLYDSSPEFTDETAPRRTRNVRRRAGRKNKFDSMVPQPCGQEGHMRFPAADIDEEGEEEKRATEDARKTGSARTRKTFVDHTSEPAELATRTHSPCKFSLYQPCRHGELEHLPDPDLQAKPQLERGKGTRGFRDGKPEVVDHGPCSFSQVQPCSHVTHSLCQFDRFKPCVHEECDLPETAPLVSDIEKNLFTSKQEKTNKRSGFVYNSKKLQDKFGQHSPCVYDRFKPCLHEEVVGPLDNVKNKAGISLLPKTLNKNDPKAKRKETVLTLVQCKFNRYTPCFHEDEIKVNKALGVKASLLAEKAKLRQAAPTLLGTEEAEDPCRFGPYTPCFCQEKVEASKAKVAEISENVEVEQSRFDEQEAPVKSKRAKSDGSNTFGTKMKVETPNKILSTWSWFNKASISSQDEKREERAKRSTGNELTLAPADGPGLKVKPPTPRAKRRLGTGEEGIPKDNNDFNAAGGEAEISAAPSFLSRISRAWFSSARAQVARLTPPQPRVIITPTLRTEPDLGSSGRQFSSTDAKVPLGQPRDEVNQDTGAGLTAAAGSYSILKQPRQRSPRKHTWSSTNRESPAVPGRQSMNCNVQVQSLEEGENPFKRQLLHEISLADSFRSCESYETDTSQGTDSPEMIAIHSGARHKRDLNVAATDISLTETCSGQPASLAYRPISPQLWTREHAMPEDFLVLTSNIYPMSHETEETAGMPKLEDADQEVLSADPVLVHFSDVAKTNRGNEHCGGQFLHESNEKLYNGQAGLILCHSSQRPPGRTLGGPAGPHRPGCRHGHSSRESNGAILAQDQSLKRAEIEEAVETFLGELNAFDNGQPDSGNTCIEHYQSGEEVRPGTAASTFTTRGDVCADPLSEHRYPRNSRSRKQSLAAAQDVDREGERINPPRRSAYEEYASKKGRFRGNEGVVSGQNFTLRMTDDLKVRGLSEQNETIGDPQADVTSKVREAVVVAAAELMSYRSFLDTINKFAKADAGLSVSTSESSSGYGTEKSRRLSSKFLPGSHCSSSTDSQSPGNSEYIDAEQSDGDNQSDDTSCESVTKSGDFCEDTSAGSRSEYDHSSSILKCDGNGELLGDSETADTIEDIKKSFLKRQEIKKSFLKRQEKILEKKGDNFPDSKRDVELRHENCHHSTIYRDKDELLRDSETADTIEDIKKSFLKRQEKILEKKGDNFPDSTRDVELRHENRHHNAIYRDKDDAESFPKDHVTSLKPSCRTLITEDRCPAIVHNVCNQVSVEFGKQEGKQAEEEEEQEEEEEEDCSSLDRDGAQEIGEEDTRGGNSMAWEVQTLGEDSSSVDEANSSETDDTEDTDEDEEEEDEETEDEQGEEGDSESNKS</sequence>
<feature type="compositionally biased region" description="Low complexity" evidence="1">
    <location>
        <begin position="882"/>
        <end position="895"/>
    </location>
</feature>
<feature type="compositionally biased region" description="Acidic residues" evidence="1">
    <location>
        <begin position="702"/>
        <end position="723"/>
    </location>
</feature>
<feature type="compositionally biased region" description="Basic and acidic residues" evidence="1">
    <location>
        <begin position="2213"/>
        <end position="2228"/>
    </location>
</feature>
<keyword evidence="3" id="KW-1185">Reference proteome</keyword>
<dbReference type="Proteomes" id="UP001283361">
    <property type="component" value="Unassembled WGS sequence"/>
</dbReference>
<feature type="region of interest" description="Disordered" evidence="1">
    <location>
        <begin position="1371"/>
        <end position="1398"/>
    </location>
</feature>
<feature type="region of interest" description="Disordered" evidence="1">
    <location>
        <begin position="2207"/>
        <end position="2228"/>
    </location>
</feature>
<feature type="region of interest" description="Disordered" evidence="1">
    <location>
        <begin position="1784"/>
        <end position="1804"/>
    </location>
</feature>
<feature type="compositionally biased region" description="Basic and acidic residues" evidence="1">
    <location>
        <begin position="1898"/>
        <end position="1911"/>
    </location>
</feature>
<evidence type="ECO:0000256" key="1">
    <source>
        <dbReference type="SAM" id="MobiDB-lite"/>
    </source>
</evidence>
<feature type="compositionally biased region" description="Basic and acidic residues" evidence="1">
    <location>
        <begin position="899"/>
        <end position="921"/>
    </location>
</feature>
<protein>
    <submittedName>
        <fullName evidence="2">Uncharacterized protein</fullName>
    </submittedName>
</protein>
<organism evidence="2 3">
    <name type="scientific">Elysia crispata</name>
    <name type="common">lettuce slug</name>
    <dbReference type="NCBI Taxonomy" id="231223"/>
    <lineage>
        <taxon>Eukaryota</taxon>
        <taxon>Metazoa</taxon>
        <taxon>Spiralia</taxon>
        <taxon>Lophotrochozoa</taxon>
        <taxon>Mollusca</taxon>
        <taxon>Gastropoda</taxon>
        <taxon>Heterobranchia</taxon>
        <taxon>Euthyneura</taxon>
        <taxon>Panpulmonata</taxon>
        <taxon>Sacoglossa</taxon>
        <taxon>Placobranchoidea</taxon>
        <taxon>Plakobranchidae</taxon>
        <taxon>Elysia</taxon>
    </lineage>
</organism>
<feature type="compositionally biased region" description="Basic and acidic residues" evidence="1">
    <location>
        <begin position="175"/>
        <end position="191"/>
    </location>
</feature>
<feature type="compositionally biased region" description="Basic residues" evidence="1">
    <location>
        <begin position="1033"/>
        <end position="1042"/>
    </location>
</feature>
<feature type="compositionally biased region" description="Basic and acidic residues" evidence="1">
    <location>
        <begin position="1075"/>
        <end position="1085"/>
    </location>
</feature>
<gene>
    <name evidence="2" type="ORF">RRG08_016362</name>
</gene>